<reference evidence="2" key="1">
    <citation type="journal article" date="2022" name="Nat. Commun.">
        <title>Chromosome evolution and the genetic basis of agronomically important traits in greater yam.</title>
        <authorList>
            <person name="Bredeson J.V."/>
            <person name="Lyons J.B."/>
            <person name="Oniyinde I.O."/>
            <person name="Okereke N.R."/>
            <person name="Kolade O."/>
            <person name="Nnabue I."/>
            <person name="Nwadili C.O."/>
            <person name="Hribova E."/>
            <person name="Parker M."/>
            <person name="Nwogha J."/>
            <person name="Shu S."/>
            <person name="Carlson J."/>
            <person name="Kariba R."/>
            <person name="Muthemba S."/>
            <person name="Knop K."/>
            <person name="Barton G.J."/>
            <person name="Sherwood A.V."/>
            <person name="Lopez-Montes A."/>
            <person name="Asiedu R."/>
            <person name="Jamnadass R."/>
            <person name="Muchugi A."/>
            <person name="Goodstein D."/>
            <person name="Egesi C.N."/>
            <person name="Featherston J."/>
            <person name="Asfaw A."/>
            <person name="Simpson G.G."/>
            <person name="Dolezel J."/>
            <person name="Hendre P.S."/>
            <person name="Van Deynze A."/>
            <person name="Kumar P.L."/>
            <person name="Obidiegwu J.E."/>
            <person name="Bhattacharjee R."/>
            <person name="Rokhsar D.S."/>
        </authorList>
    </citation>
    <scope>NUCLEOTIDE SEQUENCE [LARGE SCALE GENOMIC DNA]</scope>
    <source>
        <strain evidence="2">cv. TDa95/00328</strain>
    </source>
</reference>
<accession>A0ACB7WJV5</accession>
<keyword evidence="1" id="KW-0689">Ribosomal protein</keyword>
<dbReference type="Proteomes" id="UP000827976">
    <property type="component" value="Chromosome 3"/>
</dbReference>
<comment type="caution">
    <text evidence="1">The sequence shown here is derived from an EMBL/GenBank/DDBJ whole genome shotgun (WGS) entry which is preliminary data.</text>
</comment>
<name>A0ACB7WJV5_DIOAL</name>
<protein>
    <submittedName>
        <fullName evidence="1">Ribosomal protein S15 bacterial-type protein</fullName>
    </submittedName>
</protein>
<gene>
    <name evidence="1" type="ORF">IHE45_03G021500</name>
</gene>
<sequence length="479" mass="53608">MALQLHLKPKTLTLTLSLRSLCPFSSSSSSSNGGGGGGEGDGDPSSSPSPPSYASMFSDVKESLRSRQAPPRRIPTDPPPPPPLSKPSPPPSLEVVRKHLAGFRLKSSPVNPALSSTPPISFQELFKSNVLPKNQNDAKSERPSLDSIRESLRQFKSSPADQPPGRRRQLSGSFNIKAFDESLRGRLTQRGDGAAPFLGGDGRLPGSIFGKELREKQGEGEGEKEEVSRITDFVKMYGCDELGEKLRKLRPDEAGKGKTGWFSLQELNERLVKLRELEIKQPESPLSSSFRDLHDSLSKLKEVEVNKKAADMQKMSIFLSLRMQTTPDFMHGEPQEHLLENYFHPDHMSSAEKMKLELQKVRDEFKMSESDCGSARVQVAQLTTKIKHLSGVLHKKDKHSRKGLLDMVQRRKKLLKYLRRTDWDSYSLVLSKLGLRDIPEYKIPDYKMQNKDSKVKSKKSGKLKSKKKKKAKSRLTIPA</sequence>
<proteinExistence type="predicted"/>
<organism evidence="1 2">
    <name type="scientific">Dioscorea alata</name>
    <name type="common">Purple yam</name>
    <dbReference type="NCBI Taxonomy" id="55571"/>
    <lineage>
        <taxon>Eukaryota</taxon>
        <taxon>Viridiplantae</taxon>
        <taxon>Streptophyta</taxon>
        <taxon>Embryophyta</taxon>
        <taxon>Tracheophyta</taxon>
        <taxon>Spermatophyta</taxon>
        <taxon>Magnoliopsida</taxon>
        <taxon>Liliopsida</taxon>
        <taxon>Dioscoreales</taxon>
        <taxon>Dioscoreaceae</taxon>
        <taxon>Dioscorea</taxon>
    </lineage>
</organism>
<evidence type="ECO:0000313" key="2">
    <source>
        <dbReference type="Proteomes" id="UP000827976"/>
    </source>
</evidence>
<keyword evidence="1" id="KW-0687">Ribonucleoprotein</keyword>
<dbReference type="EMBL" id="CM037013">
    <property type="protein sequence ID" value="KAH7688255.1"/>
    <property type="molecule type" value="Genomic_DNA"/>
</dbReference>
<keyword evidence="2" id="KW-1185">Reference proteome</keyword>
<evidence type="ECO:0000313" key="1">
    <source>
        <dbReference type="EMBL" id="KAH7688255.1"/>
    </source>
</evidence>